<dbReference type="SUPFAM" id="SSF54171">
    <property type="entry name" value="DNA-binding domain"/>
    <property type="match status" value="2"/>
</dbReference>
<protein>
    <recommendedName>
        <fullName evidence="7">MBD domain-containing protein</fullName>
    </recommendedName>
</protein>
<dbReference type="GO" id="GO:0005634">
    <property type="term" value="C:nucleus"/>
    <property type="evidence" value="ECO:0007669"/>
    <property type="project" value="UniProtKB-SubCell"/>
</dbReference>
<keyword evidence="2" id="KW-0805">Transcription regulation</keyword>
<dbReference type="InterPro" id="IPR038945">
    <property type="entry name" value="MBD13-like"/>
</dbReference>
<gene>
    <name evidence="8" type="primary">ga00729</name>
    <name evidence="8" type="ORF">PR202_ga00729</name>
</gene>
<sequence length="191" mass="21918">MGDPQALIVISSDKEEDGQQVMAQGNEEVKEDVESSEEPPDWLPDGWIMEIYHNDDGTFNKYYISPVSGCTFTTQSAVMKHLFSATDERILKAKETAEKNQFMRTHDWLPKGWQLEIRAGGKNMDKMYKFFVDPQAGVRLQSKEDILANVELNPDELLKGWVKEVAFRRTEKGLKKHLVKKLQLHFLSSKA</sequence>
<dbReference type="AlphaFoldDB" id="A0AAV5BHT6"/>
<evidence type="ECO:0000256" key="4">
    <source>
        <dbReference type="ARBA" id="ARBA00023163"/>
    </source>
</evidence>
<keyword evidence="4" id="KW-0804">Transcription</keyword>
<dbReference type="PANTHER" id="PTHR34067">
    <property type="entry name" value="OS04G0193200 PROTEIN"/>
    <property type="match status" value="1"/>
</dbReference>
<organism evidence="8 9">
    <name type="scientific">Eleusine coracana subsp. coracana</name>
    <dbReference type="NCBI Taxonomy" id="191504"/>
    <lineage>
        <taxon>Eukaryota</taxon>
        <taxon>Viridiplantae</taxon>
        <taxon>Streptophyta</taxon>
        <taxon>Embryophyta</taxon>
        <taxon>Tracheophyta</taxon>
        <taxon>Spermatophyta</taxon>
        <taxon>Magnoliopsida</taxon>
        <taxon>Liliopsida</taxon>
        <taxon>Poales</taxon>
        <taxon>Poaceae</taxon>
        <taxon>PACMAD clade</taxon>
        <taxon>Chloridoideae</taxon>
        <taxon>Cynodonteae</taxon>
        <taxon>Eleusininae</taxon>
        <taxon>Eleusine</taxon>
    </lineage>
</organism>
<evidence type="ECO:0000256" key="1">
    <source>
        <dbReference type="ARBA" id="ARBA00004123"/>
    </source>
</evidence>
<name>A0AAV5BHT6_ELECO</name>
<evidence type="ECO:0000256" key="2">
    <source>
        <dbReference type="ARBA" id="ARBA00023015"/>
    </source>
</evidence>
<keyword evidence="9" id="KW-1185">Reference proteome</keyword>
<reference evidence="8" key="2">
    <citation type="submission" date="2021-12" db="EMBL/GenBank/DDBJ databases">
        <title>Resequencing data analysis of finger millet.</title>
        <authorList>
            <person name="Hatakeyama M."/>
            <person name="Aluri S."/>
            <person name="Balachadran M.T."/>
            <person name="Sivarajan S.R."/>
            <person name="Poveda L."/>
            <person name="Shimizu-Inatsugi R."/>
            <person name="Schlapbach R."/>
            <person name="Sreeman S.M."/>
            <person name="Shimizu K.K."/>
        </authorList>
    </citation>
    <scope>NUCLEOTIDE SEQUENCE</scope>
</reference>
<keyword evidence="5" id="KW-0539">Nucleus</keyword>
<evidence type="ECO:0000313" key="8">
    <source>
        <dbReference type="EMBL" id="GJM85002.1"/>
    </source>
</evidence>
<feature type="domain" description="MBD" evidence="7">
    <location>
        <begin position="33"/>
        <end position="103"/>
    </location>
</feature>
<dbReference type="PANTHER" id="PTHR34067:SF25">
    <property type="entry name" value="OS04G0193200 PROTEIN"/>
    <property type="match status" value="1"/>
</dbReference>
<evidence type="ECO:0000256" key="6">
    <source>
        <dbReference type="SAM" id="MobiDB-lite"/>
    </source>
</evidence>
<reference evidence="8" key="1">
    <citation type="journal article" date="2018" name="DNA Res.">
        <title>Multiple hybrid de novo genome assembly of finger millet, an orphan allotetraploid crop.</title>
        <authorList>
            <person name="Hatakeyama M."/>
            <person name="Aluri S."/>
            <person name="Balachadran M.T."/>
            <person name="Sivarajan S.R."/>
            <person name="Patrignani A."/>
            <person name="Gruter S."/>
            <person name="Poveda L."/>
            <person name="Shimizu-Inatsugi R."/>
            <person name="Baeten J."/>
            <person name="Francoijs K.J."/>
            <person name="Nataraja K.N."/>
            <person name="Reddy Y.A.N."/>
            <person name="Phadnis S."/>
            <person name="Ravikumar R.L."/>
            <person name="Schlapbach R."/>
            <person name="Sreeman S.M."/>
            <person name="Shimizu K.K."/>
        </authorList>
    </citation>
    <scope>NUCLEOTIDE SEQUENCE</scope>
</reference>
<evidence type="ECO:0000256" key="3">
    <source>
        <dbReference type="ARBA" id="ARBA00023125"/>
    </source>
</evidence>
<keyword evidence="3" id="KW-0238">DNA-binding</keyword>
<dbReference type="InterPro" id="IPR001739">
    <property type="entry name" value="Methyl_CpG_DNA-bd"/>
</dbReference>
<comment type="subcellular location">
    <subcellularLocation>
        <location evidence="1">Nucleus</location>
    </subcellularLocation>
</comment>
<dbReference type="EMBL" id="BQKI01000001">
    <property type="protein sequence ID" value="GJM85002.1"/>
    <property type="molecule type" value="Genomic_DNA"/>
</dbReference>
<proteinExistence type="predicted"/>
<dbReference type="PROSITE" id="PS50982">
    <property type="entry name" value="MBD"/>
    <property type="match status" value="1"/>
</dbReference>
<evidence type="ECO:0000259" key="7">
    <source>
        <dbReference type="PROSITE" id="PS50982"/>
    </source>
</evidence>
<evidence type="ECO:0000256" key="5">
    <source>
        <dbReference type="ARBA" id="ARBA00023242"/>
    </source>
</evidence>
<dbReference type="Gene3D" id="3.30.890.10">
    <property type="entry name" value="Methyl-cpg-binding Protein 2, Chain A"/>
    <property type="match status" value="2"/>
</dbReference>
<dbReference type="Proteomes" id="UP001054889">
    <property type="component" value="Unassembled WGS sequence"/>
</dbReference>
<comment type="caution">
    <text evidence="8">The sequence shown here is derived from an EMBL/GenBank/DDBJ whole genome shotgun (WGS) entry which is preliminary data.</text>
</comment>
<dbReference type="GO" id="GO:0003677">
    <property type="term" value="F:DNA binding"/>
    <property type="evidence" value="ECO:0007669"/>
    <property type="project" value="UniProtKB-KW"/>
</dbReference>
<feature type="region of interest" description="Disordered" evidence="6">
    <location>
        <begin position="1"/>
        <end position="40"/>
    </location>
</feature>
<accession>A0AAV5BHT6</accession>
<dbReference type="InterPro" id="IPR016177">
    <property type="entry name" value="DNA-bd_dom_sf"/>
</dbReference>
<feature type="compositionally biased region" description="Acidic residues" evidence="6">
    <location>
        <begin position="29"/>
        <end position="40"/>
    </location>
</feature>
<evidence type="ECO:0000313" key="9">
    <source>
        <dbReference type="Proteomes" id="UP001054889"/>
    </source>
</evidence>